<dbReference type="GeneID" id="37212153"/>
<accession>A0A319BPX8</accession>
<organism evidence="1 2">
    <name type="scientific">Aspergillus vadensis (strain CBS 113365 / IMI 142717 / IBT 24658)</name>
    <dbReference type="NCBI Taxonomy" id="1448311"/>
    <lineage>
        <taxon>Eukaryota</taxon>
        <taxon>Fungi</taxon>
        <taxon>Dikarya</taxon>
        <taxon>Ascomycota</taxon>
        <taxon>Pezizomycotina</taxon>
        <taxon>Eurotiomycetes</taxon>
        <taxon>Eurotiomycetidae</taxon>
        <taxon>Eurotiales</taxon>
        <taxon>Aspergillaceae</taxon>
        <taxon>Aspergillus</taxon>
        <taxon>Aspergillus subgen. Circumdati</taxon>
    </lineage>
</organism>
<gene>
    <name evidence="1" type="ORF">BO88DRAFT_407892</name>
</gene>
<protein>
    <submittedName>
        <fullName evidence="1">Uncharacterized protein</fullName>
    </submittedName>
</protein>
<keyword evidence="2" id="KW-1185">Reference proteome</keyword>
<reference evidence="1" key="1">
    <citation type="submission" date="2016-12" db="EMBL/GenBank/DDBJ databases">
        <title>The genomes of Aspergillus section Nigri reveals drivers in fungal speciation.</title>
        <authorList>
            <consortium name="DOE Joint Genome Institute"/>
            <person name="Vesth T.C."/>
            <person name="Nybo J."/>
            <person name="Theobald S."/>
            <person name="Brandl J."/>
            <person name="Frisvad J.C."/>
            <person name="Nielsen K.F."/>
            <person name="Lyhne E.K."/>
            <person name="Kogle M.E."/>
            <person name="Kuo A."/>
            <person name="Riley R."/>
            <person name="Clum A."/>
            <person name="Nolan M."/>
            <person name="Lipzen A."/>
            <person name="Salamov A."/>
            <person name="Henrissat B."/>
            <person name="Wiebenga A."/>
            <person name="De Vries R.P."/>
            <person name="Grigoriev I.V."/>
            <person name="Mortensen U.H."/>
            <person name="Andersen M.R."/>
            <person name="Baker S.E."/>
        </authorList>
    </citation>
    <scope>NUCLEOTIDE SEQUENCE [LARGE SCALE GENOMIC DNA]</scope>
    <source>
        <strain evidence="1">CBS 113365</strain>
    </source>
</reference>
<name>A0A319BPX8_ASPVC</name>
<dbReference type="Proteomes" id="UP000248405">
    <property type="component" value="Unassembled WGS sequence"/>
</dbReference>
<evidence type="ECO:0000313" key="2">
    <source>
        <dbReference type="Proteomes" id="UP000248405"/>
    </source>
</evidence>
<proteinExistence type="predicted"/>
<dbReference type="RefSeq" id="XP_025559062.1">
    <property type="nucleotide sequence ID" value="XM_025707561.1"/>
</dbReference>
<sequence length="79" mass="8969">MRRKSEGEKESKRMKQRKVRFRYSVLRDVSSAVTKYVQRTRQPGFADLVGYKGPLPYLLTVVTLTIGSEAPDKAPPTTP</sequence>
<evidence type="ECO:0000313" key="1">
    <source>
        <dbReference type="EMBL" id="PYH65268.1"/>
    </source>
</evidence>
<dbReference type="EMBL" id="KZ821639">
    <property type="protein sequence ID" value="PYH65268.1"/>
    <property type="molecule type" value="Genomic_DNA"/>
</dbReference>
<dbReference type="AlphaFoldDB" id="A0A319BPX8"/>